<dbReference type="EMBL" id="JANJYI010000001">
    <property type="protein sequence ID" value="KAK2663928.1"/>
    <property type="molecule type" value="Genomic_DNA"/>
</dbReference>
<evidence type="ECO:0008006" key="3">
    <source>
        <dbReference type="Google" id="ProtNLM"/>
    </source>
</evidence>
<reference evidence="1" key="1">
    <citation type="journal article" date="2023" name="Plant J.">
        <title>Genome sequences and population genomics provide insights into the demographic history, inbreeding, and mutation load of two 'living fossil' tree species of Dipteronia.</title>
        <authorList>
            <person name="Feng Y."/>
            <person name="Comes H.P."/>
            <person name="Chen J."/>
            <person name="Zhu S."/>
            <person name="Lu R."/>
            <person name="Zhang X."/>
            <person name="Li P."/>
            <person name="Qiu J."/>
            <person name="Olsen K.M."/>
            <person name="Qiu Y."/>
        </authorList>
    </citation>
    <scope>NUCLEOTIDE SEQUENCE</scope>
    <source>
        <strain evidence="1">KIB01</strain>
    </source>
</reference>
<comment type="caution">
    <text evidence="1">The sequence shown here is derived from an EMBL/GenBank/DDBJ whole genome shotgun (WGS) entry which is preliminary data.</text>
</comment>
<dbReference type="Proteomes" id="UP001280121">
    <property type="component" value="Unassembled WGS sequence"/>
</dbReference>
<dbReference type="AlphaFoldDB" id="A0AAE0CV25"/>
<proteinExistence type="predicted"/>
<protein>
    <recommendedName>
        <fullName evidence="3">Reverse transcriptase</fullName>
    </recommendedName>
</protein>
<accession>A0AAE0CV25</accession>
<evidence type="ECO:0000313" key="2">
    <source>
        <dbReference type="Proteomes" id="UP001280121"/>
    </source>
</evidence>
<keyword evidence="2" id="KW-1185">Reference proteome</keyword>
<gene>
    <name evidence="1" type="ORF">Ddye_002502</name>
</gene>
<name>A0AAE0CV25_9ROSI</name>
<evidence type="ECO:0000313" key="1">
    <source>
        <dbReference type="EMBL" id="KAK2663928.1"/>
    </source>
</evidence>
<organism evidence="1 2">
    <name type="scientific">Dipteronia dyeriana</name>
    <dbReference type="NCBI Taxonomy" id="168575"/>
    <lineage>
        <taxon>Eukaryota</taxon>
        <taxon>Viridiplantae</taxon>
        <taxon>Streptophyta</taxon>
        <taxon>Embryophyta</taxon>
        <taxon>Tracheophyta</taxon>
        <taxon>Spermatophyta</taxon>
        <taxon>Magnoliopsida</taxon>
        <taxon>eudicotyledons</taxon>
        <taxon>Gunneridae</taxon>
        <taxon>Pentapetalae</taxon>
        <taxon>rosids</taxon>
        <taxon>malvids</taxon>
        <taxon>Sapindales</taxon>
        <taxon>Sapindaceae</taxon>
        <taxon>Hippocastanoideae</taxon>
        <taxon>Acereae</taxon>
        <taxon>Dipteronia</taxon>
    </lineage>
</organism>
<sequence>MSSIKLSRRHLLIDNAIGGVLGDVVSDSHSAFIPCRLIYDNIIVGFECLHAMKQRKKGKKGTLALKLDMSKAYDRVEWDFLEGMMCKLGFSSSWIDRIMPCVTSVSFFFLVNREVDGELLEVGSRWRIGDGDTVKIYQDRWLPRPSTFKVLSASLLGRDSLVSSLKLVSGEWNAMMIHDLFRPEDAKLILSLPFSSHRILDSLVWHFDKLGSYSVRIGYHVRCELQDAPSSFGLSSFESWWKTLWHLKIPSKIKILCGEHRITVDSSNGKVGLGLIIYNSGGEVLVCGAFPVLAGFSPLILEAMTILSGLRFALETGLVPCVGDGCSSCC</sequence>